<dbReference type="GO" id="GO:0005886">
    <property type="term" value="C:plasma membrane"/>
    <property type="evidence" value="ECO:0007669"/>
    <property type="project" value="TreeGrafter"/>
</dbReference>
<name>A0A183CYC2_9BILA</name>
<dbReference type="WBParaSite" id="GPUH_0000146601-mRNA-1">
    <property type="protein sequence ID" value="GPUH_0000146601-mRNA-1"/>
    <property type="gene ID" value="GPUH_0000146601"/>
</dbReference>
<dbReference type="GO" id="GO:0032934">
    <property type="term" value="F:sterol binding"/>
    <property type="evidence" value="ECO:0007669"/>
    <property type="project" value="TreeGrafter"/>
</dbReference>
<comment type="similarity">
    <text evidence="1">Belongs to the OSBP family.</text>
</comment>
<keyword evidence="4" id="KW-1185">Reference proteome</keyword>
<dbReference type="GO" id="GO:0005829">
    <property type="term" value="C:cytosol"/>
    <property type="evidence" value="ECO:0007669"/>
    <property type="project" value="TreeGrafter"/>
</dbReference>
<evidence type="ECO:0000313" key="4">
    <source>
        <dbReference type="Proteomes" id="UP000271098"/>
    </source>
</evidence>
<dbReference type="InterPro" id="IPR000648">
    <property type="entry name" value="Oxysterol-bd"/>
</dbReference>
<organism evidence="5">
    <name type="scientific">Gongylonema pulchrum</name>
    <dbReference type="NCBI Taxonomy" id="637853"/>
    <lineage>
        <taxon>Eukaryota</taxon>
        <taxon>Metazoa</taxon>
        <taxon>Ecdysozoa</taxon>
        <taxon>Nematoda</taxon>
        <taxon>Chromadorea</taxon>
        <taxon>Rhabditida</taxon>
        <taxon>Spirurina</taxon>
        <taxon>Spiruromorpha</taxon>
        <taxon>Spiruroidea</taxon>
        <taxon>Gongylonematidae</taxon>
        <taxon>Gongylonema</taxon>
    </lineage>
</organism>
<reference evidence="3 4" key="2">
    <citation type="submission" date="2018-11" db="EMBL/GenBank/DDBJ databases">
        <authorList>
            <consortium name="Pathogen Informatics"/>
        </authorList>
    </citation>
    <scope>NUCLEOTIDE SEQUENCE [LARGE SCALE GENOMIC DNA]</scope>
</reference>
<evidence type="ECO:0000313" key="3">
    <source>
        <dbReference type="EMBL" id="VDK30125.1"/>
    </source>
</evidence>
<dbReference type="AlphaFoldDB" id="A0A183CYC2"/>
<dbReference type="EMBL" id="UYRT01001774">
    <property type="protein sequence ID" value="VDK30125.1"/>
    <property type="molecule type" value="Genomic_DNA"/>
</dbReference>
<dbReference type="SUPFAM" id="SSF144000">
    <property type="entry name" value="Oxysterol-binding protein-like"/>
    <property type="match status" value="1"/>
</dbReference>
<keyword evidence="2" id="KW-0597">Phosphoprotein</keyword>
<proteinExistence type="inferred from homology"/>
<evidence type="ECO:0000313" key="5">
    <source>
        <dbReference type="WBParaSite" id="GPUH_0000146601-mRNA-1"/>
    </source>
</evidence>
<dbReference type="PANTHER" id="PTHR10972">
    <property type="entry name" value="OXYSTEROL-BINDING PROTEIN-RELATED"/>
    <property type="match status" value="1"/>
</dbReference>
<dbReference type="Gene3D" id="2.40.160.120">
    <property type="match status" value="1"/>
</dbReference>
<dbReference type="InterPro" id="IPR037239">
    <property type="entry name" value="OSBP_sf"/>
</dbReference>
<evidence type="ECO:0000256" key="2">
    <source>
        <dbReference type="ARBA" id="ARBA00022553"/>
    </source>
</evidence>
<gene>
    <name evidence="3" type="ORF">GPUH_LOCUS1463</name>
</gene>
<dbReference type="Pfam" id="PF01237">
    <property type="entry name" value="Oxysterol_BP"/>
    <property type="match status" value="1"/>
</dbReference>
<dbReference type="OrthoDB" id="1854502at2759"/>
<dbReference type="PANTHER" id="PTHR10972:SF205">
    <property type="entry name" value="OXYSTEROL-BINDING PROTEIN 1"/>
    <property type="match status" value="1"/>
</dbReference>
<sequence>MTSRFRGKYLSVTPTGYTHVKFVESGNEYIYKKVTTTVHNIIVGKLWIDNHGEMLIENHKTRDKCVLKFHPYSYFSREPPRKWLIQGVWDSHLDMLRVTKEVDSGGNARFETDSPIRIWTINPPVYKFCSENSEKMYYFTKLAIELNEMEPGVALTDSRLRPDQRLMEEGKWDEANEMKLKIEEKQRSTRRQREALAEKALQKGEPFEEYKPLWFTKGQHASSGALIHIFTGEYWEKKKAGDWSMCPNIF</sequence>
<dbReference type="GO" id="GO:0097038">
    <property type="term" value="C:perinuclear endoplasmic reticulum"/>
    <property type="evidence" value="ECO:0007669"/>
    <property type="project" value="TreeGrafter"/>
</dbReference>
<protein>
    <submittedName>
        <fullName evidence="5">Oxysterol-binding protein</fullName>
    </submittedName>
</protein>
<accession>A0A183CYC2</accession>
<reference evidence="5" key="1">
    <citation type="submission" date="2016-06" db="UniProtKB">
        <authorList>
            <consortium name="WormBaseParasite"/>
        </authorList>
    </citation>
    <scope>IDENTIFICATION</scope>
</reference>
<evidence type="ECO:0000256" key="1">
    <source>
        <dbReference type="ARBA" id="ARBA00008842"/>
    </source>
</evidence>
<dbReference type="Proteomes" id="UP000271098">
    <property type="component" value="Unassembled WGS sequence"/>
</dbReference>